<keyword evidence="7 13" id="KW-0798">TonB box</keyword>
<keyword evidence="10 11" id="KW-0998">Cell outer membrane</keyword>
<sequence>MLASSARLSPDIKLGSPIVTHTHKKLVRCLMAAGIVGAASTVHAQQPSQAAAKVEKVEVTGTRIQAPELEGASPVAVIRAEDIKLEGVRNVESLLNNLPQVLAEYGSNDSNGATGIATANLRNLGSVRTLVLVNGRRLPPGSPIGSTLAPTWSADLNTIPAALIRRVDVLTGGASAVYGSDAIAGVINFIMNDNFEGVQGEVNYSFYNHQQNNPKGISDIVAGRAVTNPQQFRVPGDIKSDGETTDVSLMLGGNFADNKGNATVFFGYTKVEALLQSERDFSACALNLNTAGDGYVCGGSGTSYPGQFVLNGGTGAARTVANAAGNTRPYIGATDQYNFGPLNFFQRPTERYSFDAFAHYDVTPHARVYSEFGFHDNHTNSQIAPSGLFGVAVNVTGANPLLSADWRRDLGLTTDASTHNVVILRRNVEGGGRQADLRNTSYRGVLGVKGDVFNNWQYDVYGQMAQVVYQQVFRNELSIARSQRALDVVTNPATGQAACRSFLDGTDLACVPYNIWSLDQVTQGALNYVQIPGFQTGHTKQSVVGATMSADLADYGIKLPGARSGIGVAFGFERRVDELLREVDVAFSSGDLAGQGGSTQGVGGQIAVKDIFMEARLPILERQDWAHLLSVNGSWRRSDYSTGEKTDSYGMGIEWAPVKAVRFRGSYQQAVRAPNVFDLYTPLTPGLYNNTSDPCATATPTATAAQCAFTGVTAAQYGHILDSPAGQYGGAFGGNVNLKAETAKTQTLGIVFEPLPNLSASIDYYNIKVEDVITALPPPTILNQCLATGNPQFCSLITRDSAGTLWLLPQAVIVASNLNVAEWTTSGFDFMATYTHKFGGEWGALNVNFNGTYLKEFKQQQFPGSPEYDCAGLFGTVCGVTLTVLPEWRHKMRATWATPWNTDVALTWRYISEVDYEGTSSSPILAATVPSIDSKLKAMNYIDLAANWRINKNYQLTAGINNLFDEDPPIVNQTFAGAPFGNGNTYPNLYDAIGRKIFVTFTAKF</sequence>
<evidence type="ECO:0000256" key="10">
    <source>
        <dbReference type="ARBA" id="ARBA00023237"/>
    </source>
</evidence>
<proteinExistence type="inferred from homology"/>
<dbReference type="InterPro" id="IPR037066">
    <property type="entry name" value="Plug_dom_sf"/>
</dbReference>
<protein>
    <submittedName>
        <fullName evidence="16">Vitamin B12 transporter BtuB</fullName>
    </submittedName>
</protein>
<evidence type="ECO:0000256" key="1">
    <source>
        <dbReference type="ARBA" id="ARBA00004571"/>
    </source>
</evidence>
<dbReference type="InParanoid" id="A0A6M4HD63"/>
<keyword evidence="5 11" id="KW-0812">Transmembrane</keyword>
<accession>A0A6M4HD63</accession>
<name>A0A6M4HD63_9PROT</name>
<dbReference type="PANTHER" id="PTHR47234">
    <property type="match status" value="1"/>
</dbReference>
<comment type="subcellular location">
    <subcellularLocation>
        <location evidence="1 11">Cell outer membrane</location>
        <topology evidence="1 11">Multi-pass membrane protein</topology>
    </subcellularLocation>
</comment>
<evidence type="ECO:0000256" key="11">
    <source>
        <dbReference type="PROSITE-ProRule" id="PRU01360"/>
    </source>
</evidence>
<dbReference type="InterPro" id="IPR010917">
    <property type="entry name" value="TonB_rcpt_CS"/>
</dbReference>
<reference evidence="16 17" key="1">
    <citation type="submission" date="2020-04" db="EMBL/GenBank/DDBJ databases">
        <title>Usitatibacter rugosus gen. nov., sp. nov. and Usitatibacter palustris sp. nov., novel members of Usitatibacteraceae fam. nov. within the order Nitrosomonadales isolated from soil.</title>
        <authorList>
            <person name="Huber K.J."/>
            <person name="Neumann-Schaal M."/>
            <person name="Geppert A."/>
            <person name="Luckner M."/>
            <person name="Wanner G."/>
            <person name="Overmann J."/>
        </authorList>
    </citation>
    <scope>NUCLEOTIDE SEQUENCE [LARGE SCALE GENOMIC DNA]</scope>
    <source>
        <strain evidence="16 17">Swamp67</strain>
    </source>
</reference>
<evidence type="ECO:0000256" key="12">
    <source>
        <dbReference type="PROSITE-ProRule" id="PRU10144"/>
    </source>
</evidence>
<evidence type="ECO:0000313" key="16">
    <source>
        <dbReference type="EMBL" id="QJR16658.1"/>
    </source>
</evidence>
<dbReference type="Pfam" id="PF00593">
    <property type="entry name" value="TonB_dep_Rec_b-barrel"/>
    <property type="match status" value="1"/>
</dbReference>
<dbReference type="InterPro" id="IPR039426">
    <property type="entry name" value="TonB-dep_rcpt-like"/>
</dbReference>
<gene>
    <name evidence="16" type="primary">btuB_9</name>
    <name evidence="16" type="ORF">DSM104440_03493</name>
</gene>
<comment type="similarity">
    <text evidence="2 11 13">Belongs to the TonB-dependent receptor family.</text>
</comment>
<feature type="short sequence motif" description="TonB C-terminal box" evidence="12">
    <location>
        <begin position="988"/>
        <end position="1005"/>
    </location>
</feature>
<evidence type="ECO:0000256" key="5">
    <source>
        <dbReference type="ARBA" id="ARBA00022692"/>
    </source>
</evidence>
<evidence type="ECO:0000259" key="15">
    <source>
        <dbReference type="Pfam" id="PF07715"/>
    </source>
</evidence>
<dbReference type="EMBL" id="CP053073">
    <property type="protein sequence ID" value="QJR16658.1"/>
    <property type="molecule type" value="Genomic_DNA"/>
</dbReference>
<dbReference type="Proteomes" id="UP000503096">
    <property type="component" value="Chromosome"/>
</dbReference>
<evidence type="ECO:0000313" key="17">
    <source>
        <dbReference type="Proteomes" id="UP000503096"/>
    </source>
</evidence>
<evidence type="ECO:0000256" key="6">
    <source>
        <dbReference type="ARBA" id="ARBA00022729"/>
    </source>
</evidence>
<dbReference type="PANTHER" id="PTHR47234:SF2">
    <property type="entry name" value="TONB-DEPENDENT RECEPTOR"/>
    <property type="match status" value="1"/>
</dbReference>
<feature type="domain" description="TonB-dependent receptor-like beta-barrel" evidence="14">
    <location>
        <begin position="436"/>
        <end position="963"/>
    </location>
</feature>
<keyword evidence="9" id="KW-0675">Receptor</keyword>
<evidence type="ECO:0000256" key="13">
    <source>
        <dbReference type="RuleBase" id="RU003357"/>
    </source>
</evidence>
<dbReference type="Gene3D" id="2.40.170.20">
    <property type="entry name" value="TonB-dependent receptor, beta-barrel domain"/>
    <property type="match status" value="1"/>
</dbReference>
<dbReference type="InterPro" id="IPR000531">
    <property type="entry name" value="Beta-barrel_TonB"/>
</dbReference>
<dbReference type="InterPro" id="IPR012910">
    <property type="entry name" value="Plug_dom"/>
</dbReference>
<dbReference type="KEGG" id="upl:DSM104440_03493"/>
<dbReference type="PROSITE" id="PS52016">
    <property type="entry name" value="TONB_DEPENDENT_REC_3"/>
    <property type="match status" value="1"/>
</dbReference>
<keyword evidence="6" id="KW-0732">Signal</keyword>
<dbReference type="Gene3D" id="2.170.130.10">
    <property type="entry name" value="TonB-dependent receptor, plug domain"/>
    <property type="match status" value="1"/>
</dbReference>
<keyword evidence="8 11" id="KW-0472">Membrane</keyword>
<evidence type="ECO:0000256" key="9">
    <source>
        <dbReference type="ARBA" id="ARBA00023170"/>
    </source>
</evidence>
<evidence type="ECO:0000256" key="3">
    <source>
        <dbReference type="ARBA" id="ARBA00022448"/>
    </source>
</evidence>
<dbReference type="Pfam" id="PF07715">
    <property type="entry name" value="Plug"/>
    <property type="match status" value="1"/>
</dbReference>
<dbReference type="SUPFAM" id="SSF56935">
    <property type="entry name" value="Porins"/>
    <property type="match status" value="1"/>
</dbReference>
<keyword evidence="4 11" id="KW-1134">Transmembrane beta strand</keyword>
<dbReference type="AlphaFoldDB" id="A0A6M4HD63"/>
<organism evidence="16 17">
    <name type="scientific">Usitatibacter palustris</name>
    <dbReference type="NCBI Taxonomy" id="2732487"/>
    <lineage>
        <taxon>Bacteria</taxon>
        <taxon>Pseudomonadati</taxon>
        <taxon>Pseudomonadota</taxon>
        <taxon>Betaproteobacteria</taxon>
        <taxon>Nitrosomonadales</taxon>
        <taxon>Usitatibacteraceae</taxon>
        <taxon>Usitatibacter</taxon>
    </lineage>
</organism>
<evidence type="ECO:0000256" key="7">
    <source>
        <dbReference type="ARBA" id="ARBA00023077"/>
    </source>
</evidence>
<feature type="domain" description="TonB-dependent receptor plug" evidence="15">
    <location>
        <begin position="70"/>
        <end position="186"/>
    </location>
</feature>
<evidence type="ECO:0000256" key="4">
    <source>
        <dbReference type="ARBA" id="ARBA00022452"/>
    </source>
</evidence>
<dbReference type="GO" id="GO:0009279">
    <property type="term" value="C:cell outer membrane"/>
    <property type="evidence" value="ECO:0007669"/>
    <property type="project" value="UniProtKB-SubCell"/>
</dbReference>
<evidence type="ECO:0000256" key="8">
    <source>
        <dbReference type="ARBA" id="ARBA00023136"/>
    </source>
</evidence>
<evidence type="ECO:0000256" key="2">
    <source>
        <dbReference type="ARBA" id="ARBA00009810"/>
    </source>
</evidence>
<keyword evidence="3 11" id="KW-0813">Transport</keyword>
<dbReference type="FunCoup" id="A0A6M4HD63">
    <property type="interactions" value="120"/>
</dbReference>
<dbReference type="InterPro" id="IPR036942">
    <property type="entry name" value="Beta-barrel_TonB_sf"/>
</dbReference>
<evidence type="ECO:0000259" key="14">
    <source>
        <dbReference type="Pfam" id="PF00593"/>
    </source>
</evidence>
<dbReference type="PROSITE" id="PS01156">
    <property type="entry name" value="TONB_DEPENDENT_REC_2"/>
    <property type="match status" value="1"/>
</dbReference>
<keyword evidence="17" id="KW-1185">Reference proteome</keyword>